<dbReference type="AlphaFoldDB" id="A0AAD3SHP7"/>
<accession>A0AAD3SHP7</accession>
<protein>
    <submittedName>
        <fullName evidence="1">Uncharacterized protein</fullName>
    </submittedName>
</protein>
<proteinExistence type="predicted"/>
<name>A0AAD3SHP7_NEPGR</name>
<gene>
    <name evidence="1" type="ORF">Nepgr_013561</name>
</gene>
<evidence type="ECO:0000313" key="1">
    <source>
        <dbReference type="EMBL" id="GMH11720.1"/>
    </source>
</evidence>
<sequence>MQLKERKTSSASVFHQLRSQQYGTKIMISNSQIDRGESAKPNIKHVFNLGSALALVIRELAFTGRTK</sequence>
<dbReference type="EMBL" id="BSYO01000011">
    <property type="protein sequence ID" value="GMH11720.1"/>
    <property type="molecule type" value="Genomic_DNA"/>
</dbReference>
<reference evidence="1" key="1">
    <citation type="submission" date="2023-05" db="EMBL/GenBank/DDBJ databases">
        <title>Nepenthes gracilis genome sequencing.</title>
        <authorList>
            <person name="Fukushima K."/>
        </authorList>
    </citation>
    <scope>NUCLEOTIDE SEQUENCE</scope>
    <source>
        <strain evidence="1">SING2019-196</strain>
    </source>
</reference>
<comment type="caution">
    <text evidence="1">The sequence shown here is derived from an EMBL/GenBank/DDBJ whole genome shotgun (WGS) entry which is preliminary data.</text>
</comment>
<evidence type="ECO:0000313" key="2">
    <source>
        <dbReference type="Proteomes" id="UP001279734"/>
    </source>
</evidence>
<organism evidence="1 2">
    <name type="scientific">Nepenthes gracilis</name>
    <name type="common">Slender pitcher plant</name>
    <dbReference type="NCBI Taxonomy" id="150966"/>
    <lineage>
        <taxon>Eukaryota</taxon>
        <taxon>Viridiplantae</taxon>
        <taxon>Streptophyta</taxon>
        <taxon>Embryophyta</taxon>
        <taxon>Tracheophyta</taxon>
        <taxon>Spermatophyta</taxon>
        <taxon>Magnoliopsida</taxon>
        <taxon>eudicotyledons</taxon>
        <taxon>Gunneridae</taxon>
        <taxon>Pentapetalae</taxon>
        <taxon>Caryophyllales</taxon>
        <taxon>Nepenthaceae</taxon>
        <taxon>Nepenthes</taxon>
    </lineage>
</organism>
<dbReference type="Proteomes" id="UP001279734">
    <property type="component" value="Unassembled WGS sequence"/>
</dbReference>
<keyword evidence="2" id="KW-1185">Reference proteome</keyword>